<dbReference type="PANTHER" id="PTHR38593">
    <property type="entry name" value="BLR2558 PROTEIN"/>
    <property type="match status" value="1"/>
</dbReference>
<evidence type="ECO:0000313" key="5">
    <source>
        <dbReference type="Proteomes" id="UP000610966"/>
    </source>
</evidence>
<dbReference type="AlphaFoldDB" id="A0A8J3RB24"/>
<protein>
    <recommendedName>
        <fullName evidence="3">DUF4142 domain-containing protein</fullName>
    </recommendedName>
</protein>
<dbReference type="InterPro" id="IPR012347">
    <property type="entry name" value="Ferritin-like"/>
</dbReference>
<gene>
    <name evidence="4" type="ORF">Mth01_50290</name>
</gene>
<dbReference type="PANTHER" id="PTHR38593:SF1">
    <property type="entry name" value="BLR2558 PROTEIN"/>
    <property type="match status" value="1"/>
</dbReference>
<evidence type="ECO:0000256" key="2">
    <source>
        <dbReference type="SAM" id="SignalP"/>
    </source>
</evidence>
<comment type="caution">
    <text evidence="4">The sequence shown here is derived from an EMBL/GenBank/DDBJ whole genome shotgun (WGS) entry which is preliminary data.</text>
</comment>
<feature type="region of interest" description="Disordered" evidence="1">
    <location>
        <begin position="135"/>
        <end position="181"/>
    </location>
</feature>
<proteinExistence type="predicted"/>
<sequence length="181" mass="19307">MVRRLIILPAIAAATFSTAAAGFAAAPPNVNEQDRGFLTALHEGNLAEIQAGKAAKRQASHEEVREIGKMLVYDHKKLDKEVTQVAGDLGVDLPSSPSAKQQAELEQITAKSGTEFDRAWLEAEVAEHRADLAAGAKQLSEGSSAEVKQLARDAEPVVQEHLDELEEVQDEGKTQGGGDTT</sequence>
<organism evidence="4 5">
    <name type="scientific">Sphaerimonospora thailandensis</name>
    <dbReference type="NCBI Taxonomy" id="795644"/>
    <lineage>
        <taxon>Bacteria</taxon>
        <taxon>Bacillati</taxon>
        <taxon>Actinomycetota</taxon>
        <taxon>Actinomycetes</taxon>
        <taxon>Streptosporangiales</taxon>
        <taxon>Streptosporangiaceae</taxon>
        <taxon>Sphaerimonospora</taxon>
    </lineage>
</organism>
<dbReference type="EMBL" id="BOOG01000062">
    <property type="protein sequence ID" value="GIH72776.1"/>
    <property type="molecule type" value="Genomic_DNA"/>
</dbReference>
<dbReference type="Pfam" id="PF13628">
    <property type="entry name" value="DUF4142"/>
    <property type="match status" value="1"/>
</dbReference>
<feature type="signal peptide" evidence="2">
    <location>
        <begin position="1"/>
        <end position="19"/>
    </location>
</feature>
<keyword evidence="5" id="KW-1185">Reference proteome</keyword>
<name>A0A8J3RB24_9ACTN</name>
<dbReference type="Proteomes" id="UP000610966">
    <property type="component" value="Unassembled WGS sequence"/>
</dbReference>
<evidence type="ECO:0000256" key="1">
    <source>
        <dbReference type="SAM" id="MobiDB-lite"/>
    </source>
</evidence>
<keyword evidence="2" id="KW-0732">Signal</keyword>
<feature type="chain" id="PRO_5035304590" description="DUF4142 domain-containing protein" evidence="2">
    <location>
        <begin position="20"/>
        <end position="181"/>
    </location>
</feature>
<dbReference type="Gene3D" id="1.20.1260.10">
    <property type="match status" value="1"/>
</dbReference>
<evidence type="ECO:0000313" key="4">
    <source>
        <dbReference type="EMBL" id="GIH72776.1"/>
    </source>
</evidence>
<feature type="domain" description="DUF4142" evidence="3">
    <location>
        <begin position="33"/>
        <end position="167"/>
    </location>
</feature>
<evidence type="ECO:0000259" key="3">
    <source>
        <dbReference type="Pfam" id="PF13628"/>
    </source>
</evidence>
<reference evidence="4" key="1">
    <citation type="submission" date="2021-01" db="EMBL/GenBank/DDBJ databases">
        <title>Whole genome shotgun sequence of Sphaerimonospora thailandensis NBRC 107569.</title>
        <authorList>
            <person name="Komaki H."/>
            <person name="Tamura T."/>
        </authorList>
    </citation>
    <scope>NUCLEOTIDE SEQUENCE</scope>
    <source>
        <strain evidence="4">NBRC 107569</strain>
    </source>
</reference>
<feature type="compositionally biased region" description="Basic and acidic residues" evidence="1">
    <location>
        <begin position="149"/>
        <end position="162"/>
    </location>
</feature>
<accession>A0A8J3RB24</accession>
<dbReference type="InterPro" id="IPR025419">
    <property type="entry name" value="DUF4142"/>
</dbReference>